<gene>
    <name evidence="2" type="ORF">I5907_21275</name>
</gene>
<dbReference type="Gene3D" id="3.40.50.1820">
    <property type="entry name" value="alpha/beta hydrolase"/>
    <property type="match status" value="1"/>
</dbReference>
<dbReference type="PROSITE" id="PS51257">
    <property type="entry name" value="PROKAR_LIPOPROTEIN"/>
    <property type="match status" value="1"/>
</dbReference>
<dbReference type="InterPro" id="IPR050266">
    <property type="entry name" value="AB_hydrolase_sf"/>
</dbReference>
<dbReference type="SUPFAM" id="SSF53474">
    <property type="entry name" value="alpha/beta-Hydrolases"/>
    <property type="match status" value="1"/>
</dbReference>
<dbReference type="InterPro" id="IPR000073">
    <property type="entry name" value="AB_hydrolase_1"/>
</dbReference>
<keyword evidence="3" id="KW-1185">Reference proteome</keyword>
<keyword evidence="2" id="KW-0378">Hydrolase</keyword>
<protein>
    <submittedName>
        <fullName evidence="2">Alpha/beta fold hydrolase</fullName>
    </submittedName>
</protein>
<comment type="caution">
    <text evidence="2">The sequence shown here is derived from an EMBL/GenBank/DDBJ whole genome shotgun (WGS) entry which is preliminary data.</text>
</comment>
<evidence type="ECO:0000313" key="3">
    <source>
        <dbReference type="Proteomes" id="UP000628448"/>
    </source>
</evidence>
<dbReference type="Pfam" id="PF00561">
    <property type="entry name" value="Abhydrolase_1"/>
    <property type="match status" value="1"/>
</dbReference>
<dbReference type="EMBL" id="JADWYR010000005">
    <property type="protein sequence ID" value="MBG9378778.1"/>
    <property type="molecule type" value="Genomic_DNA"/>
</dbReference>
<dbReference type="GO" id="GO:0016020">
    <property type="term" value="C:membrane"/>
    <property type="evidence" value="ECO:0007669"/>
    <property type="project" value="TreeGrafter"/>
</dbReference>
<evidence type="ECO:0000259" key="1">
    <source>
        <dbReference type="Pfam" id="PF00561"/>
    </source>
</evidence>
<organism evidence="2 3">
    <name type="scientific">Panacibacter microcysteis</name>
    <dbReference type="NCBI Taxonomy" id="2793269"/>
    <lineage>
        <taxon>Bacteria</taxon>
        <taxon>Pseudomonadati</taxon>
        <taxon>Bacteroidota</taxon>
        <taxon>Chitinophagia</taxon>
        <taxon>Chitinophagales</taxon>
        <taxon>Chitinophagaceae</taxon>
        <taxon>Panacibacter</taxon>
    </lineage>
</organism>
<reference evidence="2" key="1">
    <citation type="submission" date="2020-11" db="EMBL/GenBank/DDBJ databases">
        <title>Bacterial whole genome sequence for Panacibacter sp. DH6.</title>
        <authorList>
            <person name="Le V."/>
            <person name="Ko S."/>
            <person name="Ahn C.-Y."/>
            <person name="Oh H.-M."/>
        </authorList>
    </citation>
    <scope>NUCLEOTIDE SEQUENCE</scope>
    <source>
        <strain evidence="2">DH6</strain>
    </source>
</reference>
<sequence length="261" mass="28862">MQMHYERIGQGKPLLLIHGIGGSCKSWDSIIDQLALQREVIAIDLPGHGKTPALKGEVSIRTLADAVTLFLQENNMTGIDTVGSSMGGRLVLELFRRGSVLGAVVSLDPGGFWKGWEIPFFYNTIAASIRIVRLLQPIMPGISKSAIGRSLLLLQFSKKPSQLSPQLVLNEMQAYAASPSFDELLRNLAYGEQQKGAPHEYRAKPLAIGWGKNDRVCFPKQAARAIKLFPDATLHWFENCGHFPHWDAPQKTIELIYKTTG</sequence>
<dbReference type="GO" id="GO:0047372">
    <property type="term" value="F:monoacylglycerol lipase activity"/>
    <property type="evidence" value="ECO:0007669"/>
    <property type="project" value="TreeGrafter"/>
</dbReference>
<dbReference type="GO" id="GO:0046464">
    <property type="term" value="P:acylglycerol catabolic process"/>
    <property type="evidence" value="ECO:0007669"/>
    <property type="project" value="TreeGrafter"/>
</dbReference>
<feature type="domain" description="AB hydrolase-1" evidence="1">
    <location>
        <begin position="12"/>
        <end position="249"/>
    </location>
</feature>
<dbReference type="Proteomes" id="UP000628448">
    <property type="component" value="Unassembled WGS sequence"/>
</dbReference>
<dbReference type="PANTHER" id="PTHR43798">
    <property type="entry name" value="MONOACYLGLYCEROL LIPASE"/>
    <property type="match status" value="1"/>
</dbReference>
<evidence type="ECO:0000313" key="2">
    <source>
        <dbReference type="EMBL" id="MBG9378778.1"/>
    </source>
</evidence>
<dbReference type="InterPro" id="IPR029058">
    <property type="entry name" value="AB_hydrolase_fold"/>
</dbReference>
<proteinExistence type="predicted"/>
<dbReference type="AlphaFoldDB" id="A0A931H0J7"/>
<dbReference type="PRINTS" id="PR00111">
    <property type="entry name" value="ABHYDROLASE"/>
</dbReference>
<dbReference type="PANTHER" id="PTHR43798:SF5">
    <property type="entry name" value="MONOACYLGLYCEROL LIPASE ABHD6"/>
    <property type="match status" value="1"/>
</dbReference>
<name>A0A931H0J7_9BACT</name>
<accession>A0A931H0J7</accession>